<reference evidence="2 3" key="1">
    <citation type="submission" date="2024-10" db="EMBL/GenBank/DDBJ databases">
        <title>Updated reference genomes for cyclostephanoid diatoms.</title>
        <authorList>
            <person name="Roberts W.R."/>
            <person name="Alverson A.J."/>
        </authorList>
    </citation>
    <scope>NUCLEOTIDE SEQUENCE [LARGE SCALE GENOMIC DNA]</scope>
    <source>
        <strain evidence="2 3">AJA228-03</strain>
    </source>
</reference>
<protein>
    <submittedName>
        <fullName evidence="2">Uncharacterized protein</fullName>
    </submittedName>
</protein>
<keyword evidence="1" id="KW-0472">Membrane</keyword>
<evidence type="ECO:0000313" key="2">
    <source>
        <dbReference type="EMBL" id="KAL3811305.1"/>
    </source>
</evidence>
<evidence type="ECO:0000256" key="1">
    <source>
        <dbReference type="SAM" id="Phobius"/>
    </source>
</evidence>
<name>A0ABD3RTK4_9STRA</name>
<evidence type="ECO:0000313" key="3">
    <source>
        <dbReference type="Proteomes" id="UP001530377"/>
    </source>
</evidence>
<comment type="caution">
    <text evidence="2">The sequence shown here is derived from an EMBL/GenBank/DDBJ whole genome shotgun (WGS) entry which is preliminary data.</text>
</comment>
<dbReference type="Pfam" id="PF13911">
    <property type="entry name" value="AhpC-TSA_2"/>
    <property type="match status" value="1"/>
</dbReference>
<dbReference type="AlphaFoldDB" id="A0ABD3RTK4"/>
<sequence>MASRTSGAIVGMVVSGDGMSRSEAPAIIIEIIKLLHAATIGPKEVERDAIFLAMMLALFAFAAALISAAQPSHAYAPLAGVTARSVKTSTDIDLSTYLSSSKKTMLVLGTYAADFNAIEYAQRLRYYMPDLQKRGITKIGLVLNCESESAKKLVDLVDLPCDVSTVYGVELMVDPMGRAGKAFGVSQGWRPDDTKMSPFVKLFGMLFGLGKNLNTVATLQAWATLPAVIGGYIGNPFKPQPWIEDAMAIGQRKGRWPDSGLVLDEANGEVTANKFSELPVVGSWPRRPLELATLRLQNMLDISIKNWKELAPNDASLGAGILTQLGGCVICNERGDAIFEWKDPGICAVCNFEDILEQIPIE</sequence>
<dbReference type="EMBL" id="JALLPB020000269">
    <property type="protein sequence ID" value="KAL3811305.1"/>
    <property type="molecule type" value="Genomic_DNA"/>
</dbReference>
<accession>A0ABD3RTK4</accession>
<gene>
    <name evidence="2" type="ORF">ACHAXA_007167</name>
</gene>
<keyword evidence="1" id="KW-0812">Transmembrane</keyword>
<keyword evidence="1" id="KW-1133">Transmembrane helix</keyword>
<dbReference type="Proteomes" id="UP001530377">
    <property type="component" value="Unassembled WGS sequence"/>
</dbReference>
<organism evidence="2 3">
    <name type="scientific">Cyclostephanos tholiformis</name>
    <dbReference type="NCBI Taxonomy" id="382380"/>
    <lineage>
        <taxon>Eukaryota</taxon>
        <taxon>Sar</taxon>
        <taxon>Stramenopiles</taxon>
        <taxon>Ochrophyta</taxon>
        <taxon>Bacillariophyta</taxon>
        <taxon>Coscinodiscophyceae</taxon>
        <taxon>Thalassiosirophycidae</taxon>
        <taxon>Stephanodiscales</taxon>
        <taxon>Stephanodiscaceae</taxon>
        <taxon>Cyclostephanos</taxon>
    </lineage>
</organism>
<keyword evidence="3" id="KW-1185">Reference proteome</keyword>
<feature type="transmembrane region" description="Helical" evidence="1">
    <location>
        <begin position="49"/>
        <end position="69"/>
    </location>
</feature>
<proteinExistence type="predicted"/>
<dbReference type="InterPro" id="IPR032801">
    <property type="entry name" value="PXL2A/B/C"/>
</dbReference>